<evidence type="ECO:0000313" key="3">
    <source>
        <dbReference type="EMBL" id="SON80936.1"/>
    </source>
</evidence>
<protein>
    <recommendedName>
        <fullName evidence="2">X-Tfes XVIPCD domain-containing protein</fullName>
    </recommendedName>
</protein>
<dbReference type="EMBL" id="OCYT01000093">
    <property type="protein sequence ID" value="SON80936.1"/>
    <property type="molecule type" value="Genomic_DNA"/>
</dbReference>
<dbReference type="AlphaFoldDB" id="A0AB38DZI0"/>
<proteinExistence type="predicted"/>
<organism evidence="4 5">
    <name type="scientific">Xanthomonas campestris pv. phaseoli</name>
    <dbReference type="NCBI Taxonomy" id="317013"/>
    <lineage>
        <taxon>Bacteria</taxon>
        <taxon>Pseudomonadati</taxon>
        <taxon>Pseudomonadota</taxon>
        <taxon>Gammaproteobacteria</taxon>
        <taxon>Lysobacterales</taxon>
        <taxon>Lysobacteraceae</taxon>
        <taxon>Xanthomonas</taxon>
    </lineage>
</organism>
<dbReference type="Pfam" id="PF20410">
    <property type="entry name" value="X-Tfes_XVIPCD"/>
    <property type="match status" value="1"/>
</dbReference>
<evidence type="ECO:0000313" key="6">
    <source>
        <dbReference type="Proteomes" id="UP000234181"/>
    </source>
</evidence>
<dbReference type="Proteomes" id="UP000234181">
    <property type="component" value="Unassembled WGS sequence"/>
</dbReference>
<evidence type="ECO:0000313" key="4">
    <source>
        <dbReference type="EMBL" id="SON88244.1"/>
    </source>
</evidence>
<dbReference type="InterPro" id="IPR046519">
    <property type="entry name" value="X-Tfes_XVIPCD"/>
</dbReference>
<reference evidence="5 6" key="1">
    <citation type="submission" date="2017-10" db="EMBL/GenBank/DDBJ databases">
        <authorList>
            <person name="Regsiter A."/>
            <person name="William W."/>
        </authorList>
    </citation>
    <scope>NUCLEOTIDE SEQUENCE [LARGE SCALE GENOMIC DNA]</scope>
    <source>
        <strain evidence="3 6">CFBP6984</strain>
        <strain evidence="4 5">CFBP7430</strain>
    </source>
</reference>
<dbReference type="Proteomes" id="UP000234166">
    <property type="component" value="Unassembled WGS sequence"/>
</dbReference>
<feature type="domain" description="X-Tfes XVIPCD" evidence="2">
    <location>
        <begin position="65"/>
        <end position="163"/>
    </location>
</feature>
<keyword evidence="6" id="KW-1185">Reference proteome</keyword>
<comment type="caution">
    <text evidence="4">The sequence shown here is derived from an EMBL/GenBank/DDBJ whole genome shotgun (WGS) entry which is preliminary data.</text>
</comment>
<dbReference type="EMBL" id="OCYS01000090">
    <property type="protein sequence ID" value="SON88244.1"/>
    <property type="molecule type" value="Genomic_DNA"/>
</dbReference>
<evidence type="ECO:0000259" key="2">
    <source>
        <dbReference type="Pfam" id="PF20410"/>
    </source>
</evidence>
<feature type="region of interest" description="Disordered" evidence="1">
    <location>
        <begin position="1"/>
        <end position="75"/>
    </location>
</feature>
<accession>A0AB38DZI0</accession>
<gene>
    <name evidence="3" type="ORF">XAP6984_380043</name>
    <name evidence="4" type="ORF">XAP7430_360046</name>
</gene>
<name>A0AB38DZI0_XANCH</name>
<evidence type="ECO:0000313" key="5">
    <source>
        <dbReference type="Proteomes" id="UP000234166"/>
    </source>
</evidence>
<evidence type="ECO:0000256" key="1">
    <source>
        <dbReference type="SAM" id="MobiDB-lite"/>
    </source>
</evidence>
<feature type="compositionally biased region" description="Low complexity" evidence="1">
    <location>
        <begin position="61"/>
        <end position="72"/>
    </location>
</feature>
<sequence length="194" mass="20404">MLTSTTPGPVREQQLDQGRGHEGAQPGQEQPGHPPAQPQRQHGGAAAPAPVRPRQADAEDAQPAPHPLHAQASILVGRLDASMGRASDAHSERMSASLANLASEHGLERIDHVLLSNQTPRAAAGATVFVVQGEPSNPAHLRASMPTDVAVNTPVEQSLAKLQELDARALAQAQCQAQERGVMQEEAIKPRSIG</sequence>